<gene>
    <name evidence="1" type="ORF">Axy10_049</name>
</gene>
<reference evidence="1 2" key="1">
    <citation type="submission" date="2019-05" db="EMBL/GenBank/DDBJ databases">
        <title>Complete genome sequence of sixteen phages from Abidjan, cote d'Ivoire, isolated on a single strain of Achromobacter xylosoxidans.</title>
        <authorList>
            <person name="Essoh C."/>
            <person name="Vernadet J.-P."/>
            <person name="Vergnaud G."/>
            <person name="Pourcel C."/>
        </authorList>
    </citation>
    <scope>NUCLEOTIDE SEQUENCE [LARGE SCALE GENOMIC DNA]</scope>
</reference>
<keyword evidence="2" id="KW-1185">Reference proteome</keyword>
<keyword evidence="1" id="KW-0808">Transferase</keyword>
<dbReference type="Proteomes" id="UP000320802">
    <property type="component" value="Segment"/>
</dbReference>
<evidence type="ECO:0000313" key="1">
    <source>
        <dbReference type="EMBL" id="QDH83950.1"/>
    </source>
</evidence>
<evidence type="ECO:0000313" key="2">
    <source>
        <dbReference type="Proteomes" id="UP000320802"/>
    </source>
</evidence>
<dbReference type="EMBL" id="MK962629">
    <property type="protein sequence ID" value="QDH83950.1"/>
    <property type="molecule type" value="Genomic_DNA"/>
</dbReference>
<dbReference type="GO" id="GO:0016301">
    <property type="term" value="F:kinase activity"/>
    <property type="evidence" value="ECO:0007669"/>
    <property type="project" value="UniProtKB-KW"/>
</dbReference>
<name>A0A514CU21_9CAUD</name>
<protein>
    <submittedName>
        <fullName evidence="1">Putative 3'-phosphatase, 5'-polynucleotide kinase</fullName>
    </submittedName>
</protein>
<organism evidence="1 2">
    <name type="scientific">Achromobacter phage vB_AxyP_19-32_Axy10</name>
    <dbReference type="NCBI Taxonomy" id="2591041"/>
    <lineage>
        <taxon>Viruses</taxon>
        <taxon>Duplodnaviria</taxon>
        <taxon>Heunggongvirae</taxon>
        <taxon>Uroviricota</taxon>
        <taxon>Caudoviricetes</taxon>
        <taxon>Schitoviridae</taxon>
        <taxon>Rothmandenesvirinae</taxon>
        <taxon>Pourcelvirus</taxon>
        <taxon>Pourcelvirus Axy10</taxon>
    </lineage>
</organism>
<accession>A0A514CU21</accession>
<proteinExistence type="predicted"/>
<keyword evidence="1" id="KW-0418">Kinase</keyword>
<sequence length="156" mass="17671">MAAENSGGRVNYYLVSVDHPQREEQPAYQAECEDIIEALELNFDEANIFKEIWRTARAHQGSKKEGNTTLRAAQKIVHYAGRILRRVTRQQATAVQDGWMAWGGRLISPMELKSTDAVLIKTKDGNSSGPYHVMDLQWQHDKSASDGSKITHYRKV</sequence>